<evidence type="ECO:0008006" key="5">
    <source>
        <dbReference type="Google" id="ProtNLM"/>
    </source>
</evidence>
<evidence type="ECO:0000256" key="1">
    <source>
        <dbReference type="SAM" id="MobiDB-lite"/>
    </source>
</evidence>
<feature type="transmembrane region" description="Helical" evidence="2">
    <location>
        <begin position="434"/>
        <end position="453"/>
    </location>
</feature>
<dbReference type="EMBL" id="CP159342">
    <property type="protein sequence ID" value="XCH76460.1"/>
    <property type="molecule type" value="Genomic_DNA"/>
</dbReference>
<feature type="transmembrane region" description="Helical" evidence="2">
    <location>
        <begin position="275"/>
        <end position="296"/>
    </location>
</feature>
<feature type="transmembrane region" description="Helical" evidence="2">
    <location>
        <begin position="41"/>
        <end position="64"/>
    </location>
</feature>
<keyword evidence="2" id="KW-0812">Transmembrane</keyword>
<reference evidence="3" key="1">
    <citation type="submission" date="2024-01" db="EMBL/GenBank/DDBJ databases">
        <title>The genome sequence of Micromonospora mangrovi CCTCC AA 2012012.</title>
        <authorList>
            <person name="Gao J."/>
        </authorList>
    </citation>
    <scope>NUCLEOTIDE SEQUENCE</scope>
    <source>
        <strain evidence="3">CCTCC AA 2012012</strain>
    </source>
</reference>
<evidence type="ECO:0000256" key="2">
    <source>
        <dbReference type="SAM" id="Phobius"/>
    </source>
</evidence>
<reference evidence="4" key="2">
    <citation type="submission" date="2024-06" db="EMBL/GenBank/DDBJ databases">
        <title>Micromonospora mangrovi CCTCC AA 2012012 genome sequences.</title>
        <authorList>
            <person name="Gao J."/>
        </authorList>
    </citation>
    <scope>NUCLEOTIDE SEQUENCE</scope>
    <source>
        <strain evidence="4">CCTCC AA 2012012</strain>
    </source>
</reference>
<feature type="region of interest" description="Disordered" evidence="1">
    <location>
        <begin position="1"/>
        <end position="35"/>
    </location>
</feature>
<dbReference type="RefSeq" id="WP_350936862.1">
    <property type="nucleotide sequence ID" value="NZ_CP157762.1"/>
</dbReference>
<keyword evidence="2" id="KW-0472">Membrane</keyword>
<feature type="transmembrane region" description="Helical" evidence="2">
    <location>
        <begin position="240"/>
        <end position="263"/>
    </location>
</feature>
<gene>
    <name evidence="4" type="ORF">ABUL08_10320</name>
    <name evidence="3" type="ORF">VK199_10270</name>
</gene>
<keyword evidence="2" id="KW-1133">Transmembrane helix</keyword>
<evidence type="ECO:0000313" key="4">
    <source>
        <dbReference type="EMBL" id="XCH76460.1"/>
    </source>
</evidence>
<protein>
    <recommendedName>
        <fullName evidence="5">Integral membrane protein</fullName>
    </recommendedName>
</protein>
<feature type="compositionally biased region" description="Low complexity" evidence="1">
    <location>
        <begin position="12"/>
        <end position="23"/>
    </location>
</feature>
<name>A0AAU7MEH5_9ACTN</name>
<evidence type="ECO:0000313" key="3">
    <source>
        <dbReference type="EMBL" id="XBP95756.1"/>
    </source>
</evidence>
<feature type="compositionally biased region" description="Basic and acidic residues" evidence="1">
    <location>
        <begin position="1"/>
        <end position="11"/>
    </location>
</feature>
<proteinExistence type="predicted"/>
<dbReference type="AlphaFoldDB" id="A0AAU7MEH5"/>
<organism evidence="3">
    <name type="scientific">Micromonospora sp. CCTCC AA 2012012</name>
    <dbReference type="NCBI Taxonomy" id="3111921"/>
    <lineage>
        <taxon>Bacteria</taxon>
        <taxon>Bacillati</taxon>
        <taxon>Actinomycetota</taxon>
        <taxon>Actinomycetes</taxon>
        <taxon>Micromonosporales</taxon>
        <taxon>Micromonosporaceae</taxon>
        <taxon>Micromonospora</taxon>
    </lineage>
</organism>
<accession>A0AAU7MEH5</accession>
<sequence>MATRTGADRRSALSTAALTAAGTRTDRGVPRPPRHPMRSTPVLIVVHGALLTALLLATAVVAAGSSGPARTLGRRSADLAAGTSTSARQIYRTLADADAAASAVFLLSPGDRRRRGLIDGYDDRIRQVRAALSASMGAAVDDPDRLARLATIAARLQVYQRIIDDGLGRRCDDRTSPEGPAICAKADDETVATAKNRGVLASAYAREASHYMSAELLRTAQDLWNYDTRQLREARSTGRWWLLASLLVPLAALVALVAVQWWLWRRTRRRLNAGLLAATVGVAAVLGMLVASWWHWPAADDRFPVLEQAIGTQSGTQQRLGDLLRGRADVYLALGSSVDPAGHRQDFLSRGVCGVPPDAVDCGTLNPVWSARQGYPPGAFGAAVDTVLKDGSGRTGAAARSFDQVTDRLTGELNDGDRAVDAAVARLPRAPRQLGGSAAWVTLLAGVAMLLGLRRRLVDYR</sequence>
<dbReference type="EMBL" id="CP157762">
    <property type="protein sequence ID" value="XBP95756.1"/>
    <property type="molecule type" value="Genomic_DNA"/>
</dbReference>